<feature type="transmembrane region" description="Helical" evidence="2">
    <location>
        <begin position="260"/>
        <end position="282"/>
    </location>
</feature>
<feature type="transmembrane region" description="Helical" evidence="2">
    <location>
        <begin position="118"/>
        <end position="135"/>
    </location>
</feature>
<comment type="caution">
    <text evidence="4">The sequence shown here is derived from an EMBL/GenBank/DDBJ whole genome shotgun (WGS) entry which is preliminary data.</text>
</comment>
<evidence type="ECO:0000256" key="2">
    <source>
        <dbReference type="SAM" id="Phobius"/>
    </source>
</evidence>
<feature type="compositionally biased region" description="Low complexity" evidence="1">
    <location>
        <begin position="167"/>
        <end position="179"/>
    </location>
</feature>
<dbReference type="Pfam" id="PF04024">
    <property type="entry name" value="PspC"/>
    <property type="match status" value="1"/>
</dbReference>
<keyword evidence="2" id="KW-0472">Membrane</keyword>
<dbReference type="EMBL" id="JACHVS010000001">
    <property type="protein sequence ID" value="MBB2993989.1"/>
    <property type="molecule type" value="Genomic_DNA"/>
</dbReference>
<dbReference type="AlphaFoldDB" id="A0A839QCY2"/>
<dbReference type="RefSeq" id="WP_183509350.1">
    <property type="nucleotide sequence ID" value="NZ_BAABGK010000010.1"/>
</dbReference>
<keyword evidence="5" id="KW-1185">Reference proteome</keyword>
<feature type="domain" description="Phage shock protein PspC N-terminal" evidence="3">
    <location>
        <begin position="21"/>
        <end position="71"/>
    </location>
</feature>
<feature type="transmembrane region" description="Helical" evidence="2">
    <location>
        <begin position="91"/>
        <end position="112"/>
    </location>
</feature>
<organism evidence="4 5">
    <name type="scientific">Paeniglutamicibacter cryotolerans</name>
    <dbReference type="NCBI Taxonomy" id="670079"/>
    <lineage>
        <taxon>Bacteria</taxon>
        <taxon>Bacillati</taxon>
        <taxon>Actinomycetota</taxon>
        <taxon>Actinomycetes</taxon>
        <taxon>Micrococcales</taxon>
        <taxon>Micrococcaceae</taxon>
        <taxon>Paeniglutamicibacter</taxon>
    </lineage>
</organism>
<accession>A0A839QCY2</accession>
<name>A0A839QCY2_9MICC</name>
<sequence length="464" mass="47305">MNEAPVENGFFRWVRTLGVNRSEHGWIGGVASGIGARFGIDPVLARGIMVVLALFGGFGIAAYGLAWALLPGHDGRIHLQEAARGRWASGMTGALIFFIVGSVGEPWGVGWWGWDGGWGWIWPVGAVALVLWLVLSRESPGADADGSTRTSRFKAAFGQQGPRGGYSTAAQSTHAASTTGTIPPLPEDATDMNNTSPTDPASGTEPGPVSLHKPPADSAGFGSGFDSGFDAGFDSGYQPPAYVPAPAEPRAPRIPRAHPLPGYQGAIVLGIAALAAGLILALENMNVISLGASPVAVALAAALLVIGIGVIAAAVRRHTGGVLIGLGIPVLVLSLVFGGTALGSASRTAWIGGITDQTGNAYTYVFHSGQLDLTGYSTITQNTTLTVDNVFSSVDIAVPGNIPVVVESTGVFSSLELRTADGVTGTSTSSGQLNPGATGPTLTIKLDGAFTSATVTSQKATVTP</sequence>
<feature type="transmembrane region" description="Helical" evidence="2">
    <location>
        <begin position="294"/>
        <end position="315"/>
    </location>
</feature>
<protein>
    <submittedName>
        <fullName evidence="4">Phage shock protein PspC (Stress-responsive transcriptional regulator)</fullName>
    </submittedName>
</protein>
<keyword evidence="2" id="KW-0812">Transmembrane</keyword>
<evidence type="ECO:0000259" key="3">
    <source>
        <dbReference type="Pfam" id="PF04024"/>
    </source>
</evidence>
<feature type="transmembrane region" description="Helical" evidence="2">
    <location>
        <begin position="322"/>
        <end position="342"/>
    </location>
</feature>
<feature type="transmembrane region" description="Helical" evidence="2">
    <location>
        <begin position="48"/>
        <end position="70"/>
    </location>
</feature>
<evidence type="ECO:0000256" key="1">
    <source>
        <dbReference type="SAM" id="MobiDB-lite"/>
    </source>
</evidence>
<feature type="region of interest" description="Disordered" evidence="1">
    <location>
        <begin position="157"/>
        <end position="217"/>
    </location>
</feature>
<evidence type="ECO:0000313" key="5">
    <source>
        <dbReference type="Proteomes" id="UP000523000"/>
    </source>
</evidence>
<reference evidence="4 5" key="1">
    <citation type="submission" date="2020-08" db="EMBL/GenBank/DDBJ databases">
        <title>Sequencing the genomes of 1000 actinobacteria strains.</title>
        <authorList>
            <person name="Klenk H.-P."/>
        </authorList>
    </citation>
    <scope>NUCLEOTIDE SEQUENCE [LARGE SCALE GENOMIC DNA]</scope>
    <source>
        <strain evidence="4 5">DSM 22826</strain>
    </source>
</reference>
<proteinExistence type="predicted"/>
<feature type="compositionally biased region" description="Polar residues" evidence="1">
    <location>
        <begin position="191"/>
        <end position="201"/>
    </location>
</feature>
<evidence type="ECO:0000313" key="4">
    <source>
        <dbReference type="EMBL" id="MBB2993989.1"/>
    </source>
</evidence>
<dbReference type="Proteomes" id="UP000523000">
    <property type="component" value="Unassembled WGS sequence"/>
</dbReference>
<gene>
    <name evidence="4" type="ORF">E9229_000180</name>
</gene>
<dbReference type="InterPro" id="IPR007168">
    <property type="entry name" value="Phageshock_PspC_N"/>
</dbReference>
<keyword evidence="2" id="KW-1133">Transmembrane helix</keyword>